<proteinExistence type="predicted"/>
<dbReference type="Proteomes" id="UP000094056">
    <property type="component" value="Unassembled WGS sequence"/>
</dbReference>
<protein>
    <submittedName>
        <fullName evidence="1">Uncharacterized protein</fullName>
    </submittedName>
</protein>
<name>A0A1E3XFE4_9BACT</name>
<evidence type="ECO:0000313" key="2">
    <source>
        <dbReference type="Proteomes" id="UP000094056"/>
    </source>
</evidence>
<comment type="caution">
    <text evidence="1">The sequence shown here is derived from an EMBL/GenBank/DDBJ whole genome shotgun (WGS) entry which is preliminary data.</text>
</comment>
<sequence length="176" mass="21438">MTRREERIVENIVQISQAWSRLREAGQKLKTALDPWFVLFSKGGCDDELYKRRDGKRHHGQLHLTDEEKSLIFAREIVEYRKKICWMEADLNDLCLYKVEMIKRIVGLQVLLKDVKEDFREKKEHEYMEKKPWAYAYFEKLLDELNRRVADIILNRKKENQKQKFSPRNRLKDFYN</sequence>
<dbReference type="EMBL" id="MAYW01000022">
    <property type="protein sequence ID" value="ODS33664.1"/>
    <property type="molecule type" value="Genomic_DNA"/>
</dbReference>
<organism evidence="1 2">
    <name type="scientific">Candidatus Scalindua rubra</name>
    <dbReference type="NCBI Taxonomy" id="1872076"/>
    <lineage>
        <taxon>Bacteria</taxon>
        <taxon>Pseudomonadati</taxon>
        <taxon>Planctomycetota</taxon>
        <taxon>Candidatus Brocadiia</taxon>
        <taxon>Candidatus Brocadiales</taxon>
        <taxon>Candidatus Scalinduaceae</taxon>
        <taxon>Candidatus Scalindua</taxon>
    </lineage>
</organism>
<dbReference type="AlphaFoldDB" id="A0A1E3XFE4"/>
<gene>
    <name evidence="1" type="ORF">SCARUB_01184</name>
</gene>
<evidence type="ECO:0000313" key="1">
    <source>
        <dbReference type="EMBL" id="ODS33664.1"/>
    </source>
</evidence>
<accession>A0A1E3XFE4</accession>
<reference evidence="1 2" key="1">
    <citation type="submission" date="2016-07" db="EMBL/GenBank/DDBJ databases">
        <title>Draft genome of Scalindua rubra, obtained from a brine-seawater interface in the Red Sea, sheds light on salt adaptation in anammox bacteria.</title>
        <authorList>
            <person name="Speth D.R."/>
            <person name="Lagkouvardos I."/>
            <person name="Wang Y."/>
            <person name="Qian P.-Y."/>
            <person name="Dutilh B.E."/>
            <person name="Jetten M.S."/>
        </authorList>
    </citation>
    <scope>NUCLEOTIDE SEQUENCE [LARGE SCALE GENOMIC DNA]</scope>
    <source>
        <strain evidence="1">BSI-1</strain>
    </source>
</reference>